<name>A0A164ZW46_9CRUS</name>
<gene>
    <name evidence="2" type="ORF">APZ42_017459</name>
</gene>
<accession>A0A164ZW46</accession>
<keyword evidence="1" id="KW-0732">Signal</keyword>
<dbReference type="Proteomes" id="UP000076858">
    <property type="component" value="Unassembled WGS sequence"/>
</dbReference>
<dbReference type="OrthoDB" id="6367637at2759"/>
<evidence type="ECO:0000313" key="2">
    <source>
        <dbReference type="EMBL" id="KZS16854.1"/>
    </source>
</evidence>
<protein>
    <submittedName>
        <fullName evidence="2">Uncharacterized protein</fullName>
    </submittedName>
</protein>
<feature type="chain" id="PRO_5013040161" evidence="1">
    <location>
        <begin position="16"/>
        <end position="319"/>
    </location>
</feature>
<proteinExistence type="predicted"/>
<dbReference type="AlphaFoldDB" id="A0A164ZW46"/>
<sequence length="319" mass="36518">MKFLVLVLAVAVVAGNIFHRPFSTQLKPSWPIVSSPAYQHPFLSNKGSYYHQSQPKDCEEHQNYISFYDYFPFYPYPTNIQQGVYSGQPRSPAAAKKNDQSQDWQKILKQRSRWNQKFFLLDNEAQTVHALRPFNPLEMFSYHINQIKPSAPLTRPIFARRSTVFFTITETTRKIDVQICIPSTLFTSPSLPTQCPTYNRTIRHFKSYVDLLEGENIRPSSTSPVMPTVLNIQSQQPPVYSIESSKDEDLNEERDLGYYEMEELTRRDRAMFGWPTTRTVTVVATQTSIVTRAVSPMHPPIGSPTGFLICVPPGLVVCV</sequence>
<evidence type="ECO:0000313" key="3">
    <source>
        <dbReference type="Proteomes" id="UP000076858"/>
    </source>
</evidence>
<comment type="caution">
    <text evidence="2">The sequence shown here is derived from an EMBL/GenBank/DDBJ whole genome shotgun (WGS) entry which is preliminary data.</text>
</comment>
<evidence type="ECO:0000256" key="1">
    <source>
        <dbReference type="SAM" id="SignalP"/>
    </source>
</evidence>
<dbReference type="EMBL" id="LRGB01000687">
    <property type="protein sequence ID" value="KZS16854.1"/>
    <property type="molecule type" value="Genomic_DNA"/>
</dbReference>
<organism evidence="2 3">
    <name type="scientific">Daphnia magna</name>
    <dbReference type="NCBI Taxonomy" id="35525"/>
    <lineage>
        <taxon>Eukaryota</taxon>
        <taxon>Metazoa</taxon>
        <taxon>Ecdysozoa</taxon>
        <taxon>Arthropoda</taxon>
        <taxon>Crustacea</taxon>
        <taxon>Branchiopoda</taxon>
        <taxon>Diplostraca</taxon>
        <taxon>Cladocera</taxon>
        <taxon>Anomopoda</taxon>
        <taxon>Daphniidae</taxon>
        <taxon>Daphnia</taxon>
    </lineage>
</organism>
<feature type="signal peptide" evidence="1">
    <location>
        <begin position="1"/>
        <end position="15"/>
    </location>
</feature>
<keyword evidence="3" id="KW-1185">Reference proteome</keyword>
<reference evidence="2 3" key="1">
    <citation type="submission" date="2016-03" db="EMBL/GenBank/DDBJ databases">
        <title>EvidentialGene: Evidence-directed Construction of Genes on Genomes.</title>
        <authorList>
            <person name="Gilbert D.G."/>
            <person name="Choi J.-H."/>
            <person name="Mockaitis K."/>
            <person name="Colbourne J."/>
            <person name="Pfrender M."/>
        </authorList>
    </citation>
    <scope>NUCLEOTIDE SEQUENCE [LARGE SCALE GENOMIC DNA]</scope>
    <source>
        <strain evidence="2 3">Xinb3</strain>
        <tissue evidence="2">Complete organism</tissue>
    </source>
</reference>